<comment type="subcellular location">
    <subcellularLocation>
        <location evidence="1">Membrane</location>
    </subcellularLocation>
</comment>
<dbReference type="EMBL" id="JACOIJ010000001">
    <property type="protein sequence ID" value="MBD1428027.1"/>
    <property type="molecule type" value="Genomic_DNA"/>
</dbReference>
<dbReference type="Pfam" id="PF01103">
    <property type="entry name" value="Omp85"/>
    <property type="match status" value="1"/>
</dbReference>
<organism evidence="7 8">
    <name type="scientific">Sphingobacterium litopenaei</name>
    <dbReference type="NCBI Taxonomy" id="2763500"/>
    <lineage>
        <taxon>Bacteria</taxon>
        <taxon>Pseudomonadati</taxon>
        <taxon>Bacteroidota</taxon>
        <taxon>Sphingobacteriia</taxon>
        <taxon>Sphingobacteriales</taxon>
        <taxon>Sphingobacteriaceae</taxon>
        <taxon>Sphingobacterium</taxon>
    </lineage>
</organism>
<dbReference type="InterPro" id="IPR000184">
    <property type="entry name" value="Bac_surfAg_D15"/>
</dbReference>
<protein>
    <submittedName>
        <fullName evidence="7">BamA/TamA family outer membrane protein</fullName>
    </submittedName>
</protein>
<gene>
    <name evidence="7" type="ORF">H8B04_00340</name>
</gene>
<sequence length="781" mass="90713">MNIKSRLFFIASITFLLLIFESCRSAKYLEEDQALVTKVHLEGFPSNLKEQAYQYISNEIRPNSALNLTIYNIFNTKNGKYKTEKIRSVGEAPRVLDSSLVELSALQIQRFLQTKGYFRAKVNPQIFINNKRSRINFEAYADSLFHIGNVKTKFDTSFVEEVYQQNVVEDSKLRSGQPYDVKVFAELRESMYDAMRNEGYYDYLRQYMRIAVDTNRKVQTADIEIQVNLPDSERLQAYDINDVSLKINHYSGNNAANLSVITDTSKGIEFIDQNAKYKLRPISRYMFLRKGDRYSLENENLSYDRLYEMNGFRSVKINYEKENDSLLNVNYELTPRSLMSNQIEGEYTFSSGMSGFNIGNTFSHRNIFGGSELLELKLKYGVLFDPRLTGSLSDKIFNNDFQAGVNLIIPRLILPFGWNVEGKYGLPRTTFSSNVQIFNQDRTYSNTYFINTLNYSWWQTPNLQHSYTPIVVEYRDGRFDESFRRQLEEEGYQLYIASNDRQYFGLGAQYALTYNAKKLQSLDNFQFFRGAIDLSGNSLGLLSNIFNFQKNADGTKTLFGVTYLQYIKGEIDYRLYKHLGGNQQFIFRFNGGAIVPYGNNSSLLIFEKSFYAGGMNGIRAWQARTLGPGNYNRSSIREELRVNLRNLDQLGEMKLETNLEYRFRILNRFFGAKLNGATFLDMGNVWLLRENQLNEGGVFKFNKFFSQVAVGTGFGLRFDLDYFTIRLDTGLKIKDPQFVGKDQWVIRHLFTSSDFKDRYYESHKPDRYGLFQYNFGVGLPF</sequence>
<accession>A0ABR7Y9P6</accession>
<dbReference type="Gene3D" id="2.40.160.50">
    <property type="entry name" value="membrane protein fhac: a member of the omp85/tpsb transporter family"/>
    <property type="match status" value="1"/>
</dbReference>
<proteinExistence type="predicted"/>
<evidence type="ECO:0000259" key="6">
    <source>
        <dbReference type="Pfam" id="PF01103"/>
    </source>
</evidence>
<dbReference type="InterPro" id="IPR039910">
    <property type="entry name" value="D15-like"/>
</dbReference>
<evidence type="ECO:0000313" key="8">
    <source>
        <dbReference type="Proteomes" id="UP000651271"/>
    </source>
</evidence>
<dbReference type="RefSeq" id="WP_190301102.1">
    <property type="nucleotide sequence ID" value="NZ_JACOIJ010000001.1"/>
</dbReference>
<name>A0ABR7Y9P6_9SPHI</name>
<keyword evidence="4" id="KW-0472">Membrane</keyword>
<keyword evidence="2" id="KW-0812">Transmembrane</keyword>
<keyword evidence="5" id="KW-0998">Cell outer membrane</keyword>
<keyword evidence="3" id="KW-0732">Signal</keyword>
<dbReference type="Proteomes" id="UP000651271">
    <property type="component" value="Unassembled WGS sequence"/>
</dbReference>
<dbReference type="PANTHER" id="PTHR12815:SF47">
    <property type="entry name" value="TRANSLOCATION AND ASSEMBLY MODULE SUBUNIT TAMA"/>
    <property type="match status" value="1"/>
</dbReference>
<feature type="domain" description="Bacterial surface antigen (D15)" evidence="6">
    <location>
        <begin position="562"/>
        <end position="743"/>
    </location>
</feature>
<reference evidence="7 8" key="1">
    <citation type="submission" date="2020-08" db="EMBL/GenBank/DDBJ databases">
        <title>Sphingobacterium sp. DN04309 isolated from aquaculture water.</title>
        <authorList>
            <person name="Zhang M."/>
        </authorList>
    </citation>
    <scope>NUCLEOTIDE SEQUENCE [LARGE SCALE GENOMIC DNA]</scope>
    <source>
        <strain evidence="7 8">DN04309</strain>
    </source>
</reference>
<keyword evidence="8" id="KW-1185">Reference proteome</keyword>
<evidence type="ECO:0000256" key="2">
    <source>
        <dbReference type="ARBA" id="ARBA00022692"/>
    </source>
</evidence>
<evidence type="ECO:0000256" key="3">
    <source>
        <dbReference type="ARBA" id="ARBA00022729"/>
    </source>
</evidence>
<comment type="caution">
    <text evidence="7">The sequence shown here is derived from an EMBL/GenBank/DDBJ whole genome shotgun (WGS) entry which is preliminary data.</text>
</comment>
<dbReference type="Gene3D" id="3.10.20.310">
    <property type="entry name" value="membrane protein fhac"/>
    <property type="match status" value="1"/>
</dbReference>
<evidence type="ECO:0000256" key="1">
    <source>
        <dbReference type="ARBA" id="ARBA00004370"/>
    </source>
</evidence>
<dbReference type="PANTHER" id="PTHR12815">
    <property type="entry name" value="SORTING AND ASSEMBLY MACHINERY SAMM50 PROTEIN FAMILY MEMBER"/>
    <property type="match status" value="1"/>
</dbReference>
<evidence type="ECO:0000313" key="7">
    <source>
        <dbReference type="EMBL" id="MBD1428027.1"/>
    </source>
</evidence>
<evidence type="ECO:0000256" key="4">
    <source>
        <dbReference type="ARBA" id="ARBA00023136"/>
    </source>
</evidence>
<evidence type="ECO:0000256" key="5">
    <source>
        <dbReference type="ARBA" id="ARBA00023237"/>
    </source>
</evidence>